<accession>A0A7G5II87</accession>
<organism evidence="16 17">
    <name type="scientific">Sandaracinobacteroides saxicola</name>
    <dbReference type="NCBI Taxonomy" id="2759707"/>
    <lineage>
        <taxon>Bacteria</taxon>
        <taxon>Pseudomonadati</taxon>
        <taxon>Pseudomonadota</taxon>
        <taxon>Alphaproteobacteria</taxon>
        <taxon>Sphingomonadales</taxon>
        <taxon>Sphingosinicellaceae</taxon>
        <taxon>Sandaracinobacteroides</taxon>
    </lineage>
</organism>
<dbReference type="EMBL" id="CP059851">
    <property type="protein sequence ID" value="QMW23079.1"/>
    <property type="molecule type" value="Genomic_DNA"/>
</dbReference>
<comment type="subcellular location">
    <subcellularLocation>
        <location evidence="1 11">Cell outer membrane</location>
        <topology evidence="1 11">Multi-pass membrane protein</topology>
    </subcellularLocation>
</comment>
<keyword evidence="2 11" id="KW-0813">Transport</keyword>
<keyword evidence="13" id="KW-0732">Signal</keyword>
<evidence type="ECO:0000256" key="1">
    <source>
        <dbReference type="ARBA" id="ARBA00004571"/>
    </source>
</evidence>
<evidence type="ECO:0000259" key="14">
    <source>
        <dbReference type="Pfam" id="PF00593"/>
    </source>
</evidence>
<comment type="similarity">
    <text evidence="11 12">Belongs to the TonB-dependent receptor family.</text>
</comment>
<reference evidence="16 17" key="1">
    <citation type="submission" date="2020-07" db="EMBL/GenBank/DDBJ databases">
        <title>Complete genome sequence for Sandaracinobacter sp. M6.</title>
        <authorList>
            <person name="Tang Y."/>
            <person name="Liu Q."/>
            <person name="Guo Z."/>
            <person name="Lei P."/>
            <person name="Huang B."/>
        </authorList>
    </citation>
    <scope>NUCLEOTIDE SEQUENCE [LARGE SCALE GENOMIC DNA]</scope>
    <source>
        <strain evidence="16 17">M6</strain>
    </source>
</reference>
<feature type="chain" id="PRO_5029016693" evidence="13">
    <location>
        <begin position="28"/>
        <end position="824"/>
    </location>
</feature>
<keyword evidence="17" id="KW-1185">Reference proteome</keyword>
<dbReference type="Proteomes" id="UP000515292">
    <property type="component" value="Chromosome"/>
</dbReference>
<dbReference type="PANTHER" id="PTHR32552:SF81">
    <property type="entry name" value="TONB-DEPENDENT OUTER MEMBRANE RECEPTOR"/>
    <property type="match status" value="1"/>
</dbReference>
<dbReference type="InterPro" id="IPR039426">
    <property type="entry name" value="TonB-dep_rcpt-like"/>
</dbReference>
<name>A0A7G5II87_9SPHN</name>
<dbReference type="GO" id="GO:0006826">
    <property type="term" value="P:iron ion transport"/>
    <property type="evidence" value="ECO:0007669"/>
    <property type="project" value="UniProtKB-KW"/>
</dbReference>
<evidence type="ECO:0000256" key="13">
    <source>
        <dbReference type="SAM" id="SignalP"/>
    </source>
</evidence>
<dbReference type="Pfam" id="PF00593">
    <property type="entry name" value="TonB_dep_Rec_b-barrel"/>
    <property type="match status" value="1"/>
</dbReference>
<feature type="domain" description="TonB-dependent receptor plug" evidence="15">
    <location>
        <begin position="54"/>
        <end position="157"/>
    </location>
</feature>
<dbReference type="InterPro" id="IPR000531">
    <property type="entry name" value="Beta-barrel_TonB"/>
</dbReference>
<keyword evidence="3 11" id="KW-1134">Transmembrane beta strand</keyword>
<evidence type="ECO:0000256" key="8">
    <source>
        <dbReference type="ARBA" id="ARBA00023077"/>
    </source>
</evidence>
<dbReference type="PANTHER" id="PTHR32552">
    <property type="entry name" value="FERRICHROME IRON RECEPTOR-RELATED"/>
    <property type="match status" value="1"/>
</dbReference>
<dbReference type="RefSeq" id="WP_182296577.1">
    <property type="nucleotide sequence ID" value="NZ_CP059851.1"/>
</dbReference>
<dbReference type="InterPro" id="IPR036942">
    <property type="entry name" value="Beta-barrel_TonB_sf"/>
</dbReference>
<dbReference type="PROSITE" id="PS52016">
    <property type="entry name" value="TONB_DEPENDENT_REC_3"/>
    <property type="match status" value="1"/>
</dbReference>
<evidence type="ECO:0000313" key="17">
    <source>
        <dbReference type="Proteomes" id="UP000515292"/>
    </source>
</evidence>
<keyword evidence="16" id="KW-0675">Receptor</keyword>
<evidence type="ECO:0000256" key="7">
    <source>
        <dbReference type="ARBA" id="ARBA00023065"/>
    </source>
</evidence>
<evidence type="ECO:0000256" key="5">
    <source>
        <dbReference type="ARBA" id="ARBA00022692"/>
    </source>
</evidence>
<keyword evidence="6" id="KW-0408">Iron</keyword>
<keyword evidence="7" id="KW-0406">Ion transport</keyword>
<proteinExistence type="inferred from homology"/>
<dbReference type="SUPFAM" id="SSF56935">
    <property type="entry name" value="Porins"/>
    <property type="match status" value="1"/>
</dbReference>
<evidence type="ECO:0000259" key="15">
    <source>
        <dbReference type="Pfam" id="PF07715"/>
    </source>
</evidence>
<feature type="domain" description="TonB-dependent receptor-like beta-barrel" evidence="14">
    <location>
        <begin position="460"/>
        <end position="786"/>
    </location>
</feature>
<evidence type="ECO:0000256" key="9">
    <source>
        <dbReference type="ARBA" id="ARBA00023136"/>
    </source>
</evidence>
<evidence type="ECO:0000256" key="4">
    <source>
        <dbReference type="ARBA" id="ARBA00022496"/>
    </source>
</evidence>
<protein>
    <submittedName>
        <fullName evidence="16">TonB-dependent receptor</fullName>
    </submittedName>
</protein>
<dbReference type="Gene3D" id="2.40.170.20">
    <property type="entry name" value="TonB-dependent receptor, beta-barrel domain"/>
    <property type="match status" value="2"/>
</dbReference>
<dbReference type="InterPro" id="IPR012910">
    <property type="entry name" value="Plug_dom"/>
</dbReference>
<keyword evidence="4" id="KW-0410">Iron transport</keyword>
<evidence type="ECO:0000256" key="10">
    <source>
        <dbReference type="ARBA" id="ARBA00023237"/>
    </source>
</evidence>
<sequence length="824" mass="88452">MTGRNGTWVAVLLASVALPGLAVPAVAQTAAAPAAPAVEEIIVTGTKRDEKFIDVPVAVQVFSEKAITQAGITRPQDFLGLTPNVTFIQSNHAGEAFVNVRGQTSVRQSESAVAVVIDGVQLATQNEFNGELFDIQQIEVLKGPQGALYGRNAAAGAIIITTKPPTDELSGSASISYGNWQSVKAVVSAGGAIVPGKLRVRVSGAINDSEGPFTNIITGEKSYRTNEKTGRLRLDWNLTDDVKLDIRVGGSHLTGGAIAAQAQGPNIVVGGVRSPVNSNAPTAPYVSDVPGSNVQDKFSSSLKLDADLGLGTITAVSAYSRIVDNYQAKLFPYMTHADPRNDAGNAILFGDQTQKYRIANKAFSQEIRFTSKGDGPVRYQAGLYFLTSTRNFTTEQGYNGRVPLNPNGTPNIGVSGFLPNPNGLIRGSLDPAISTAIFGAAFNRWDRLLIGGGAIAPTLGIDGLDSSNPTNAYDISEYKARNFAPFANAQWDITPDIELGVAARYDIEKREVRTLTPNVINPFTGASFNDCVRILGVQPGACSKEKTFKQVQPKVTLTYKFPERNGSVYATWGRSFKSGGFNAIGTRERVVQATQVGITRAQAEALVFVRDDYDKEVADSYEVGFKSEFADRRVSLNGAGFITNVRNAQQFVFFPAGSVQAVSAIDKVEIKGFEFDATARVADTVTLFAGFGYIDPKIKAYRAQASSVGNRAPYVSDYNLTVGFQVNQPLSDSLTLNARGEYNRQGSLFFDSANTPGTKRDPVNLVNGRLGLSGERWEAAVWSRNLFNERYRSESVVLVTGIGVFNPGFPALPRSFGVEAKFKF</sequence>
<keyword evidence="8 12" id="KW-0798">TonB box</keyword>
<dbReference type="GO" id="GO:0009279">
    <property type="term" value="C:cell outer membrane"/>
    <property type="evidence" value="ECO:0007669"/>
    <property type="project" value="UniProtKB-SubCell"/>
</dbReference>
<feature type="signal peptide" evidence="13">
    <location>
        <begin position="1"/>
        <end position="27"/>
    </location>
</feature>
<dbReference type="Pfam" id="PF07715">
    <property type="entry name" value="Plug"/>
    <property type="match status" value="1"/>
</dbReference>
<evidence type="ECO:0000256" key="11">
    <source>
        <dbReference type="PROSITE-ProRule" id="PRU01360"/>
    </source>
</evidence>
<dbReference type="AlphaFoldDB" id="A0A7G5II87"/>
<keyword evidence="9 11" id="KW-0472">Membrane</keyword>
<evidence type="ECO:0000256" key="2">
    <source>
        <dbReference type="ARBA" id="ARBA00022448"/>
    </source>
</evidence>
<dbReference type="KEGG" id="sand:H3309_00745"/>
<gene>
    <name evidence="16" type="ORF">H3309_00745</name>
</gene>
<evidence type="ECO:0000256" key="3">
    <source>
        <dbReference type="ARBA" id="ARBA00022452"/>
    </source>
</evidence>
<evidence type="ECO:0000256" key="6">
    <source>
        <dbReference type="ARBA" id="ARBA00023004"/>
    </source>
</evidence>
<keyword evidence="5 11" id="KW-0812">Transmembrane</keyword>
<evidence type="ECO:0000313" key="16">
    <source>
        <dbReference type="EMBL" id="QMW23079.1"/>
    </source>
</evidence>
<keyword evidence="10 11" id="KW-0998">Cell outer membrane</keyword>
<evidence type="ECO:0000256" key="12">
    <source>
        <dbReference type="RuleBase" id="RU003357"/>
    </source>
</evidence>